<evidence type="ECO:0000259" key="1">
    <source>
        <dbReference type="Pfam" id="PF04471"/>
    </source>
</evidence>
<dbReference type="RefSeq" id="WP_258815048.1">
    <property type="nucleotide sequence ID" value="NZ_JANUGW010000001.1"/>
</dbReference>
<keyword evidence="2" id="KW-0255">Endonuclease</keyword>
<protein>
    <submittedName>
        <fullName evidence="2">Restriction endonuclease</fullName>
        <ecNumber evidence="2">3.1.21.-</ecNumber>
    </submittedName>
</protein>
<gene>
    <name evidence="2" type="ORF">NX784_02135</name>
</gene>
<accession>A0ABT1ZKV1</accession>
<feature type="domain" description="Restriction endonuclease type IV Mrr" evidence="1">
    <location>
        <begin position="30"/>
        <end position="86"/>
    </location>
</feature>
<dbReference type="EC" id="3.1.21.-" evidence="2"/>
<dbReference type="Pfam" id="PF04471">
    <property type="entry name" value="Mrr_cat"/>
    <property type="match status" value="1"/>
</dbReference>
<sequence>MGIIDFREIVSAKADHASVKNAPVGTSALPDDFETFCRDFFESLRGMTIFEQISTGPDNGIDLGVEETRADGSRIRWLVSCKHKAHSRAPVNEDEEKNILERVYKWECDGFIPFYTTSPSAKVKSNIEGVAKSGKRVDWYLKDRIERELLGSAAGVRMAARYFPKSMVNHYSTFIATLQTWSASDVVVDDDGVASIAGFRRVVGHANDDAAAAIQHLARLANLSDTMDAHEPYFVKALNDAIELAPDFFDYRKSPVTLADFAHVSPTWCSYSLYRASIDRNNGRALAFAYFVGAVWSFWDHARANRVFAEMRAFRGRLSLDDDLTPDQVESMRASEEFKQAVRHHMAQGYLSVGQVGMLLQEQMRDIVTRLFAYTNPIPCTA</sequence>
<reference evidence="2 3" key="1">
    <citation type="submission" date="2022-08" db="EMBL/GenBank/DDBJ databases">
        <title>Reclassification of Massilia species as members of the genera Telluria, Duganella, Pseudoduganella, Mokoshia gen. nov. and Zemynaea gen. nov. using orthogonal and non-orthogonal genome-based approaches.</title>
        <authorList>
            <person name="Bowman J.P."/>
        </authorList>
    </citation>
    <scope>NUCLEOTIDE SEQUENCE [LARGE SCALE GENOMIC DNA]</scope>
    <source>
        <strain evidence="2 3">JCM 31316</strain>
    </source>
</reference>
<proteinExistence type="predicted"/>
<dbReference type="InterPro" id="IPR007560">
    <property type="entry name" value="Restrct_endonuc_IV_Mrr"/>
</dbReference>
<evidence type="ECO:0000313" key="3">
    <source>
        <dbReference type="Proteomes" id="UP001204151"/>
    </source>
</evidence>
<keyword evidence="3" id="KW-1185">Reference proteome</keyword>
<evidence type="ECO:0000313" key="2">
    <source>
        <dbReference type="EMBL" id="MCS0580384.1"/>
    </source>
</evidence>
<dbReference type="GO" id="GO:0004519">
    <property type="term" value="F:endonuclease activity"/>
    <property type="evidence" value="ECO:0007669"/>
    <property type="project" value="UniProtKB-KW"/>
</dbReference>
<dbReference type="Proteomes" id="UP001204151">
    <property type="component" value="Unassembled WGS sequence"/>
</dbReference>
<organism evidence="2 3">
    <name type="scientific">Massilia pinisoli</name>
    <dbReference type="NCBI Taxonomy" id="1772194"/>
    <lineage>
        <taxon>Bacteria</taxon>
        <taxon>Pseudomonadati</taxon>
        <taxon>Pseudomonadota</taxon>
        <taxon>Betaproteobacteria</taxon>
        <taxon>Burkholderiales</taxon>
        <taxon>Oxalobacteraceae</taxon>
        <taxon>Telluria group</taxon>
        <taxon>Massilia</taxon>
    </lineage>
</organism>
<comment type="caution">
    <text evidence="2">The sequence shown here is derived from an EMBL/GenBank/DDBJ whole genome shotgun (WGS) entry which is preliminary data.</text>
</comment>
<dbReference type="GO" id="GO:0016787">
    <property type="term" value="F:hydrolase activity"/>
    <property type="evidence" value="ECO:0007669"/>
    <property type="project" value="UniProtKB-KW"/>
</dbReference>
<dbReference type="EMBL" id="JANUGW010000001">
    <property type="protein sequence ID" value="MCS0580384.1"/>
    <property type="molecule type" value="Genomic_DNA"/>
</dbReference>
<keyword evidence="2" id="KW-0378">Hydrolase</keyword>
<keyword evidence="2" id="KW-0540">Nuclease</keyword>
<name>A0ABT1ZKV1_9BURK</name>